<dbReference type="Gene3D" id="3.60.40.10">
    <property type="entry name" value="PPM-type phosphatase domain"/>
    <property type="match status" value="1"/>
</dbReference>
<evidence type="ECO:0000313" key="3">
    <source>
        <dbReference type="Proteomes" id="UP000635983"/>
    </source>
</evidence>
<accession>A0A917PXE8</accession>
<reference evidence="2" key="2">
    <citation type="submission" date="2020-09" db="EMBL/GenBank/DDBJ databases">
        <authorList>
            <person name="Sun Q."/>
            <person name="Ohkuma M."/>
        </authorList>
    </citation>
    <scope>NUCLEOTIDE SEQUENCE</scope>
    <source>
        <strain evidence="2">JCM 30078</strain>
    </source>
</reference>
<dbReference type="InterPro" id="IPR036457">
    <property type="entry name" value="PPM-type-like_dom_sf"/>
</dbReference>
<dbReference type="Pfam" id="PF13672">
    <property type="entry name" value="PP2C_2"/>
    <property type="match status" value="1"/>
</dbReference>
<dbReference type="PROSITE" id="PS51746">
    <property type="entry name" value="PPM_2"/>
    <property type="match status" value="1"/>
</dbReference>
<evidence type="ECO:0000313" key="2">
    <source>
        <dbReference type="EMBL" id="GGJ96232.1"/>
    </source>
</evidence>
<feature type="domain" description="PPM-type phosphatase" evidence="1">
    <location>
        <begin position="10"/>
        <end position="237"/>
    </location>
</feature>
<proteinExistence type="predicted"/>
<dbReference type="InterPro" id="IPR015655">
    <property type="entry name" value="PP2C"/>
</dbReference>
<name>A0A917PXE8_9PSED</name>
<dbReference type="EMBL" id="BMPO01000004">
    <property type="protein sequence ID" value="GGJ96232.1"/>
    <property type="molecule type" value="Genomic_DNA"/>
</dbReference>
<sequence>MTALARHKRAFAALTVAGRVRRHNEDAVLCSPELGLWAVADGMGGAQRGEVASALALETLQRAIANGQGLRTAMHAANLAVFEYAEANNLEMGTTLVCVRIHDDSEYELAWAGDSRAYCIDAHGIRQLSHDHSWVQTMVDAGELTVDEARRDPRRNIVLRCIGQTLEGFDIGYSRAPLEPNERMLLCSDGLSGELDDTELFRLCNDDADPTTTVNRLVQGANDCGGRDNISCIVIGRNVTAVMTIESAMRRFIRRLISPKKPRQPYTP</sequence>
<comment type="caution">
    <text evidence="2">The sequence shown here is derived from an EMBL/GenBank/DDBJ whole genome shotgun (WGS) entry which is preliminary data.</text>
</comment>
<dbReference type="SMART" id="SM00331">
    <property type="entry name" value="PP2C_SIG"/>
    <property type="match status" value="1"/>
</dbReference>
<dbReference type="CDD" id="cd00143">
    <property type="entry name" value="PP2Cc"/>
    <property type="match status" value="1"/>
</dbReference>
<gene>
    <name evidence="2" type="ORF">GCM10009304_22690</name>
</gene>
<dbReference type="Proteomes" id="UP000635983">
    <property type="component" value="Unassembled WGS sequence"/>
</dbReference>
<dbReference type="SUPFAM" id="SSF81606">
    <property type="entry name" value="PP2C-like"/>
    <property type="match status" value="1"/>
</dbReference>
<dbReference type="SMART" id="SM00332">
    <property type="entry name" value="PP2Cc"/>
    <property type="match status" value="1"/>
</dbReference>
<dbReference type="PANTHER" id="PTHR13832:SF827">
    <property type="entry name" value="PROTEIN PHOSPHATASE 1L"/>
    <property type="match status" value="1"/>
</dbReference>
<protein>
    <submittedName>
        <fullName evidence="2">Protein phosphatase</fullName>
    </submittedName>
</protein>
<dbReference type="InterPro" id="IPR001932">
    <property type="entry name" value="PPM-type_phosphatase-like_dom"/>
</dbReference>
<organism evidence="2 3">
    <name type="scientific">Pseudomonas matsuisoli</name>
    <dbReference type="NCBI Taxonomy" id="1515666"/>
    <lineage>
        <taxon>Bacteria</taxon>
        <taxon>Pseudomonadati</taxon>
        <taxon>Pseudomonadota</taxon>
        <taxon>Gammaproteobacteria</taxon>
        <taxon>Pseudomonadales</taxon>
        <taxon>Pseudomonadaceae</taxon>
        <taxon>Pseudomonas</taxon>
    </lineage>
</organism>
<evidence type="ECO:0000259" key="1">
    <source>
        <dbReference type="PROSITE" id="PS51746"/>
    </source>
</evidence>
<reference evidence="2" key="1">
    <citation type="journal article" date="2014" name="Int. J. Syst. Evol. Microbiol.">
        <title>Complete genome sequence of Corynebacterium casei LMG S-19264T (=DSM 44701T), isolated from a smear-ripened cheese.</title>
        <authorList>
            <consortium name="US DOE Joint Genome Institute (JGI-PGF)"/>
            <person name="Walter F."/>
            <person name="Albersmeier A."/>
            <person name="Kalinowski J."/>
            <person name="Ruckert C."/>
        </authorList>
    </citation>
    <scope>NUCLEOTIDE SEQUENCE</scope>
    <source>
        <strain evidence="2">JCM 30078</strain>
    </source>
</reference>
<keyword evidence="3" id="KW-1185">Reference proteome</keyword>
<dbReference type="AlphaFoldDB" id="A0A917PXE8"/>
<dbReference type="GO" id="GO:0004722">
    <property type="term" value="F:protein serine/threonine phosphatase activity"/>
    <property type="evidence" value="ECO:0007669"/>
    <property type="project" value="InterPro"/>
</dbReference>
<dbReference type="PANTHER" id="PTHR13832">
    <property type="entry name" value="PROTEIN PHOSPHATASE 2C"/>
    <property type="match status" value="1"/>
</dbReference>